<dbReference type="AlphaFoldDB" id="A0A429X843"/>
<gene>
    <name evidence="1" type="ORF">D5F11_012060</name>
</gene>
<comment type="caution">
    <text evidence="1">The sequence shown here is derived from an EMBL/GenBank/DDBJ whole genome shotgun (WGS) entry which is preliminary data.</text>
</comment>
<protein>
    <submittedName>
        <fullName evidence="1">Uncharacterized protein</fullName>
    </submittedName>
</protein>
<dbReference type="Pfam" id="PF19754">
    <property type="entry name" value="DUF6241"/>
    <property type="match status" value="1"/>
</dbReference>
<evidence type="ECO:0000313" key="2">
    <source>
        <dbReference type="Proteomes" id="UP000287296"/>
    </source>
</evidence>
<dbReference type="InterPro" id="IPR046208">
    <property type="entry name" value="DUF6241"/>
</dbReference>
<reference evidence="1 2" key="1">
    <citation type="submission" date="2018-12" db="EMBL/GenBank/DDBJ databases">
        <authorList>
            <person name="Sun L."/>
            <person name="Chen Z."/>
        </authorList>
    </citation>
    <scope>NUCLEOTIDE SEQUENCE [LARGE SCALE GENOMIC DNA]</scope>
    <source>
        <strain evidence="1 2">LMG 29736</strain>
    </source>
</reference>
<accession>A0A429X843</accession>
<proteinExistence type="predicted"/>
<dbReference type="EMBL" id="QYTW02000010">
    <property type="protein sequence ID" value="RST59552.1"/>
    <property type="molecule type" value="Genomic_DNA"/>
</dbReference>
<sequence length="102" mass="11417">MMHKMTHQKVRAEEKWGAIPMIPETSTTFTKSSPIVILKEKKTFLKSSKDEKAGTSPELTKITTIFAPSKAVRSAKGMELCLKMKKQNLSKITLNKKVQAPV</sequence>
<dbReference type="Proteomes" id="UP000287296">
    <property type="component" value="Unassembled WGS sequence"/>
</dbReference>
<evidence type="ECO:0000313" key="1">
    <source>
        <dbReference type="EMBL" id="RST59552.1"/>
    </source>
</evidence>
<organism evidence="1 2">
    <name type="scientific">Siminovitchia terrae</name>
    <name type="common">Bacillus terrae</name>
    <dbReference type="NCBI Taxonomy" id="1914933"/>
    <lineage>
        <taxon>Bacteria</taxon>
        <taxon>Bacillati</taxon>
        <taxon>Bacillota</taxon>
        <taxon>Bacilli</taxon>
        <taxon>Bacillales</taxon>
        <taxon>Bacillaceae</taxon>
        <taxon>Siminovitchia</taxon>
    </lineage>
</organism>
<name>A0A429X843_SIMTE</name>